<protein>
    <submittedName>
        <fullName evidence="7">Redoxin domain-containing protein</fullName>
    </submittedName>
</protein>
<evidence type="ECO:0000256" key="2">
    <source>
        <dbReference type="ARBA" id="ARBA00022748"/>
    </source>
</evidence>
<dbReference type="PANTHER" id="PTHR42852">
    <property type="entry name" value="THIOL:DISULFIDE INTERCHANGE PROTEIN DSBE"/>
    <property type="match status" value="1"/>
</dbReference>
<evidence type="ECO:0000256" key="4">
    <source>
        <dbReference type="ARBA" id="ARBA00023284"/>
    </source>
</evidence>
<dbReference type="Pfam" id="PF00578">
    <property type="entry name" value="AhpC-TSA"/>
    <property type="match status" value="1"/>
</dbReference>
<dbReference type="InterPro" id="IPR017937">
    <property type="entry name" value="Thioredoxin_CS"/>
</dbReference>
<dbReference type="Gene3D" id="3.40.30.10">
    <property type="entry name" value="Glutaredoxin"/>
    <property type="match status" value="1"/>
</dbReference>
<evidence type="ECO:0000313" key="7">
    <source>
        <dbReference type="EMBL" id="NMG76091.1"/>
    </source>
</evidence>
<feature type="signal peptide" evidence="5">
    <location>
        <begin position="1"/>
        <end position="24"/>
    </location>
</feature>
<dbReference type="Proteomes" id="UP000648984">
    <property type="component" value="Unassembled WGS sequence"/>
</dbReference>
<feature type="chain" id="PRO_5045696743" evidence="5">
    <location>
        <begin position="25"/>
        <end position="183"/>
    </location>
</feature>
<dbReference type="InterPro" id="IPR000866">
    <property type="entry name" value="AhpC/TSA"/>
</dbReference>
<dbReference type="PROSITE" id="PS51352">
    <property type="entry name" value="THIOREDOXIN_2"/>
    <property type="match status" value="1"/>
</dbReference>
<sequence length="183" mass="19778">MRPWIRNTLIVAVAALAASAGYLAQRNASSSTSGQPYAARNAGAPILALTLPDSNGGLQALEQWRGKVLVVNFWATWCPPCLREIPDFARVSERFSGAAVQFVGISIDKPDNVRKFADELKVPYPLLIAPLQTLELTTPLGNTAQALPFTAIFDRRGGLQLIKLGTLNEVELEGKIRALLAEP</sequence>
<evidence type="ECO:0000256" key="5">
    <source>
        <dbReference type="SAM" id="SignalP"/>
    </source>
</evidence>
<comment type="subcellular location">
    <subcellularLocation>
        <location evidence="1">Cell envelope</location>
    </subcellularLocation>
</comment>
<keyword evidence="8" id="KW-1185">Reference proteome</keyword>
<keyword evidence="5" id="KW-0732">Signal</keyword>
<reference evidence="7 8" key="1">
    <citation type="submission" date="2019-12" db="EMBL/GenBank/DDBJ databases">
        <title>Comparative genomics gives insights into the taxonomy of the Azoarcus-Aromatoleum group and reveals separate origins of nif in the plant-associated Azoarcus and non-plant-associated Aromatoleum sub-groups.</title>
        <authorList>
            <person name="Lafos M."/>
            <person name="Maluk M."/>
            <person name="Batista M."/>
            <person name="Junghare M."/>
            <person name="Carmona M."/>
            <person name="Faoro H."/>
            <person name="Cruz L.M."/>
            <person name="Battistoni F."/>
            <person name="De Souza E."/>
            <person name="Pedrosa F."/>
            <person name="Chen W.-M."/>
            <person name="Poole P.S."/>
            <person name="Dixon R.A."/>
            <person name="James E.K."/>
        </authorList>
    </citation>
    <scope>NUCLEOTIDE SEQUENCE [LARGE SCALE GENOMIC DNA]</scope>
    <source>
        <strain evidence="7 8">22Lin</strain>
    </source>
</reference>
<evidence type="ECO:0000313" key="8">
    <source>
        <dbReference type="Proteomes" id="UP000648984"/>
    </source>
</evidence>
<evidence type="ECO:0000256" key="1">
    <source>
        <dbReference type="ARBA" id="ARBA00004196"/>
    </source>
</evidence>
<comment type="caution">
    <text evidence="7">The sequence shown here is derived from an EMBL/GenBank/DDBJ whole genome shotgun (WGS) entry which is preliminary data.</text>
</comment>
<evidence type="ECO:0000256" key="3">
    <source>
        <dbReference type="ARBA" id="ARBA00023157"/>
    </source>
</evidence>
<dbReference type="InterPro" id="IPR036249">
    <property type="entry name" value="Thioredoxin-like_sf"/>
</dbReference>
<dbReference type="PROSITE" id="PS00194">
    <property type="entry name" value="THIOREDOXIN_1"/>
    <property type="match status" value="1"/>
</dbReference>
<keyword evidence="3" id="KW-1015">Disulfide bond</keyword>
<name>A0ABX1QGH2_9RHOO</name>
<proteinExistence type="predicted"/>
<dbReference type="SUPFAM" id="SSF52833">
    <property type="entry name" value="Thioredoxin-like"/>
    <property type="match status" value="1"/>
</dbReference>
<dbReference type="CDD" id="cd02966">
    <property type="entry name" value="TlpA_like_family"/>
    <property type="match status" value="1"/>
</dbReference>
<accession>A0ABX1QGH2</accession>
<feature type="domain" description="Thioredoxin" evidence="6">
    <location>
        <begin position="40"/>
        <end position="181"/>
    </location>
</feature>
<keyword evidence="4" id="KW-0676">Redox-active center</keyword>
<dbReference type="EMBL" id="WTVQ01000026">
    <property type="protein sequence ID" value="NMG76091.1"/>
    <property type="molecule type" value="Genomic_DNA"/>
</dbReference>
<dbReference type="InterPro" id="IPR050553">
    <property type="entry name" value="Thioredoxin_ResA/DsbE_sf"/>
</dbReference>
<keyword evidence="2" id="KW-0201">Cytochrome c-type biogenesis</keyword>
<dbReference type="PANTHER" id="PTHR42852:SF6">
    <property type="entry name" value="THIOL:DISULFIDE INTERCHANGE PROTEIN DSBE"/>
    <property type="match status" value="1"/>
</dbReference>
<evidence type="ECO:0000259" key="6">
    <source>
        <dbReference type="PROSITE" id="PS51352"/>
    </source>
</evidence>
<dbReference type="InterPro" id="IPR013766">
    <property type="entry name" value="Thioredoxin_domain"/>
</dbReference>
<organism evidence="7 8">
    <name type="scientific">Aromatoleum diolicum</name>
    <dbReference type="NCBI Taxonomy" id="75796"/>
    <lineage>
        <taxon>Bacteria</taxon>
        <taxon>Pseudomonadati</taxon>
        <taxon>Pseudomonadota</taxon>
        <taxon>Betaproteobacteria</taxon>
        <taxon>Rhodocyclales</taxon>
        <taxon>Rhodocyclaceae</taxon>
        <taxon>Aromatoleum</taxon>
    </lineage>
</organism>
<gene>
    <name evidence="7" type="ORF">GPA25_15085</name>
</gene>